<evidence type="ECO:0000256" key="3">
    <source>
        <dbReference type="ARBA" id="ARBA00022603"/>
    </source>
</evidence>
<proteinExistence type="inferred from homology"/>
<dbReference type="CDD" id="cd02440">
    <property type="entry name" value="AdoMet_MTases"/>
    <property type="match status" value="1"/>
</dbReference>
<dbReference type="InterPro" id="IPR003358">
    <property type="entry name" value="tRNA_(Gua-N-7)_MeTrfase_Trmb"/>
</dbReference>
<keyword evidence="5 7" id="KW-0949">S-adenosyl-L-methionine</keyword>
<name>A0A1Q5PWL4_9ACTO</name>
<protein>
    <recommendedName>
        <fullName evidence="7">tRNA (guanine-N(7)-)-methyltransferase</fullName>
        <ecNumber evidence="7">2.1.1.33</ecNumber>
    </recommendedName>
    <alternativeName>
        <fullName evidence="7">tRNA (guanine(46)-N(7))-methyltransferase</fullName>
    </alternativeName>
    <alternativeName>
        <fullName evidence="7">tRNA(m7G46)-methyltransferase</fullName>
    </alternativeName>
</protein>
<dbReference type="Proteomes" id="UP000185612">
    <property type="component" value="Unassembled WGS sequence"/>
</dbReference>
<keyword evidence="3 7" id="KW-0489">Methyltransferase</keyword>
<dbReference type="AlphaFoldDB" id="A0A1Q5PWL4"/>
<dbReference type="InParanoid" id="A0A1Q5PWL4"/>
<comment type="caution">
    <text evidence="7">Lacks conserved residue(s) required for the propagation of feature annotation.</text>
</comment>
<dbReference type="PANTHER" id="PTHR23417:SF14">
    <property type="entry name" value="PENTACOTRIPEPTIDE-REPEAT REGION OF PRORP DOMAIN-CONTAINING PROTEIN"/>
    <property type="match status" value="1"/>
</dbReference>
<comment type="caution">
    <text evidence="9">The sequence shown here is derived from an EMBL/GenBank/DDBJ whole genome shotgun (WGS) entry which is preliminary data.</text>
</comment>
<dbReference type="GO" id="GO:0043527">
    <property type="term" value="C:tRNA methyltransferase complex"/>
    <property type="evidence" value="ECO:0007669"/>
    <property type="project" value="TreeGrafter"/>
</dbReference>
<keyword evidence="4 7" id="KW-0808">Transferase</keyword>
<organism evidence="9 10">
    <name type="scientific">Buchananella hordeovulneris</name>
    <dbReference type="NCBI Taxonomy" id="52770"/>
    <lineage>
        <taxon>Bacteria</taxon>
        <taxon>Bacillati</taxon>
        <taxon>Actinomycetota</taxon>
        <taxon>Actinomycetes</taxon>
        <taxon>Actinomycetales</taxon>
        <taxon>Actinomycetaceae</taxon>
        <taxon>Buchananella</taxon>
    </lineage>
</organism>
<sequence length="272" mass="29401">MTEQPAAQHGADQASEQPSLAPAAAVAAFPHLAGIEMPDLAGRLPQRTTSFARRSGRLPQRRQRLWDAHAADLVVPVRRGPGETTVAGDFRLDVVAAFGRSAPLVVEIGSGGGEALVAQAIAHPDRNYLALEVWRPGVAQLVARAVAAGVSNVRVVEADAAQALPVMLPPRSIHELWTFFPDPWRKARHHKRRLVQEAFARQVAELLAPGGVWRLATDWADYADHIEAVLTACGDVLAGGRSERFAGRVRTRFEAKGVEAGRAIVDFTAHRR</sequence>
<reference evidence="10" key="1">
    <citation type="submission" date="2016-12" db="EMBL/GenBank/DDBJ databases">
        <authorList>
            <person name="Meng X."/>
        </authorList>
    </citation>
    <scope>NUCLEOTIDE SEQUENCE [LARGE SCALE GENOMIC DNA]</scope>
    <source>
        <strain evidence="10">DSM 20732</strain>
    </source>
</reference>
<dbReference type="EC" id="2.1.1.33" evidence="7"/>
<feature type="binding site" evidence="7">
    <location>
        <position position="159"/>
    </location>
    <ligand>
        <name>S-adenosyl-L-methionine</name>
        <dbReference type="ChEBI" id="CHEBI:59789"/>
    </ligand>
</feature>
<dbReference type="RefSeq" id="WP_073823408.1">
    <property type="nucleotide sequence ID" value="NZ_JAUNKL010000012.1"/>
</dbReference>
<gene>
    <name evidence="7" type="primary">trmB</name>
    <name evidence="9" type="ORF">BSZ40_03535</name>
</gene>
<dbReference type="Gene3D" id="3.40.50.150">
    <property type="entry name" value="Vaccinia Virus protein VP39"/>
    <property type="match status" value="1"/>
</dbReference>
<feature type="binding site" evidence="7">
    <location>
        <begin position="251"/>
        <end position="254"/>
    </location>
    <ligand>
        <name>substrate</name>
    </ligand>
</feature>
<dbReference type="STRING" id="52770.BSZ40_03535"/>
<accession>A0A1Q5PWL4</accession>
<comment type="catalytic activity">
    <reaction evidence="1 7">
        <text>guanosine(46) in tRNA + S-adenosyl-L-methionine = N(7)-methylguanosine(46) in tRNA + S-adenosyl-L-homocysteine</text>
        <dbReference type="Rhea" id="RHEA:42708"/>
        <dbReference type="Rhea" id="RHEA-COMP:10188"/>
        <dbReference type="Rhea" id="RHEA-COMP:10189"/>
        <dbReference type="ChEBI" id="CHEBI:57856"/>
        <dbReference type="ChEBI" id="CHEBI:59789"/>
        <dbReference type="ChEBI" id="CHEBI:74269"/>
        <dbReference type="ChEBI" id="CHEBI:74480"/>
        <dbReference type="EC" id="2.1.1.33"/>
    </reaction>
</comment>
<keyword evidence="10" id="KW-1185">Reference proteome</keyword>
<evidence type="ECO:0000256" key="5">
    <source>
        <dbReference type="ARBA" id="ARBA00022691"/>
    </source>
</evidence>
<comment type="function">
    <text evidence="2 7">Catalyzes the formation of N(7)-methylguanine at position 46 (m7G46) in tRNA.</text>
</comment>
<dbReference type="GO" id="GO:0008176">
    <property type="term" value="F:tRNA (guanine(46)-N7)-methyltransferase activity"/>
    <property type="evidence" value="ECO:0007669"/>
    <property type="project" value="UniProtKB-UniRule"/>
</dbReference>
<evidence type="ECO:0000256" key="7">
    <source>
        <dbReference type="HAMAP-Rule" id="MF_01057"/>
    </source>
</evidence>
<evidence type="ECO:0000256" key="1">
    <source>
        <dbReference type="ARBA" id="ARBA00000142"/>
    </source>
</evidence>
<dbReference type="Pfam" id="PF02390">
    <property type="entry name" value="Methyltransf_4"/>
    <property type="match status" value="1"/>
</dbReference>
<dbReference type="NCBIfam" id="TIGR00091">
    <property type="entry name" value="tRNA (guanosine(46)-N7)-methyltransferase TrmB"/>
    <property type="match status" value="1"/>
</dbReference>
<evidence type="ECO:0000256" key="4">
    <source>
        <dbReference type="ARBA" id="ARBA00022679"/>
    </source>
</evidence>
<dbReference type="SUPFAM" id="SSF53335">
    <property type="entry name" value="S-adenosyl-L-methionine-dependent methyltransferases"/>
    <property type="match status" value="1"/>
</dbReference>
<dbReference type="HAMAP" id="MF_01057">
    <property type="entry name" value="tRNA_methyltr_TrmB"/>
    <property type="match status" value="1"/>
</dbReference>
<feature type="region of interest" description="Disordered" evidence="8">
    <location>
        <begin position="1"/>
        <end position="22"/>
    </location>
</feature>
<evidence type="ECO:0000256" key="6">
    <source>
        <dbReference type="ARBA" id="ARBA00022694"/>
    </source>
</evidence>
<evidence type="ECO:0000313" key="9">
    <source>
        <dbReference type="EMBL" id="OKL52013.1"/>
    </source>
</evidence>
<dbReference type="PROSITE" id="PS51625">
    <property type="entry name" value="SAM_MT_TRMB"/>
    <property type="match status" value="1"/>
</dbReference>
<feature type="binding site" evidence="7">
    <location>
        <position position="107"/>
    </location>
    <ligand>
        <name>S-adenosyl-L-methionine</name>
        <dbReference type="ChEBI" id="CHEBI:59789"/>
    </ligand>
</feature>
<dbReference type="PANTHER" id="PTHR23417">
    <property type="entry name" value="3-DEOXY-D-MANNO-OCTULOSONIC-ACID TRANSFERASE/TRNA GUANINE-N 7 - -METHYLTRANSFERASE"/>
    <property type="match status" value="1"/>
</dbReference>
<dbReference type="InterPro" id="IPR055361">
    <property type="entry name" value="tRNA_methyltr_TrmB_bact"/>
</dbReference>
<feature type="binding site" evidence="7">
    <location>
        <position position="186"/>
    </location>
    <ligand>
        <name>substrate</name>
    </ligand>
</feature>
<evidence type="ECO:0000256" key="2">
    <source>
        <dbReference type="ARBA" id="ARBA00003015"/>
    </source>
</evidence>
<comment type="similarity">
    <text evidence="7">Belongs to the class I-like SAM-binding methyltransferase superfamily. TrmB family.</text>
</comment>
<dbReference type="UniPathway" id="UPA00989"/>
<keyword evidence="6 7" id="KW-0819">tRNA processing</keyword>
<comment type="pathway">
    <text evidence="7">tRNA modification; N(7)-methylguanine-tRNA biosynthesis.</text>
</comment>
<feature type="binding site" evidence="7">
    <location>
        <position position="218"/>
    </location>
    <ligand>
        <name>substrate</name>
    </ligand>
</feature>
<feature type="binding site" evidence="7">
    <location>
        <position position="182"/>
    </location>
    <ligand>
        <name>S-adenosyl-L-methionine</name>
        <dbReference type="ChEBI" id="CHEBI:59789"/>
    </ligand>
</feature>
<feature type="binding site" evidence="7">
    <location>
        <position position="132"/>
    </location>
    <ligand>
        <name>S-adenosyl-L-methionine</name>
        <dbReference type="ChEBI" id="CHEBI:59789"/>
    </ligand>
</feature>
<dbReference type="InterPro" id="IPR029063">
    <property type="entry name" value="SAM-dependent_MTases_sf"/>
</dbReference>
<evidence type="ECO:0000313" key="10">
    <source>
        <dbReference type="Proteomes" id="UP000185612"/>
    </source>
</evidence>
<dbReference type="FunCoup" id="A0A1Q5PWL4">
    <property type="interactions" value="101"/>
</dbReference>
<evidence type="ECO:0000256" key="8">
    <source>
        <dbReference type="SAM" id="MobiDB-lite"/>
    </source>
</evidence>
<dbReference type="EMBL" id="MQVS01000003">
    <property type="protein sequence ID" value="OKL52013.1"/>
    <property type="molecule type" value="Genomic_DNA"/>
</dbReference>